<name>A0ABY7FA87_MYAAR</name>
<feature type="compositionally biased region" description="Basic and acidic residues" evidence="5">
    <location>
        <begin position="306"/>
        <end position="332"/>
    </location>
</feature>
<feature type="domain" description="C2H2-type" evidence="6">
    <location>
        <begin position="754"/>
        <end position="774"/>
    </location>
</feature>
<evidence type="ECO:0000259" key="6">
    <source>
        <dbReference type="PROSITE" id="PS00028"/>
    </source>
</evidence>
<evidence type="ECO:0000256" key="5">
    <source>
        <dbReference type="SAM" id="MobiDB-lite"/>
    </source>
</evidence>
<protein>
    <submittedName>
        <fullName evidence="7">ZN283-like protein</fullName>
    </submittedName>
</protein>
<evidence type="ECO:0000313" key="7">
    <source>
        <dbReference type="EMBL" id="WAR19078.1"/>
    </source>
</evidence>
<dbReference type="InterPro" id="IPR013087">
    <property type="entry name" value="Znf_C2H2_type"/>
</dbReference>
<keyword evidence="4" id="KW-0862">Zinc</keyword>
<feature type="compositionally biased region" description="Basic and acidic residues" evidence="5">
    <location>
        <begin position="341"/>
        <end position="351"/>
    </location>
</feature>
<keyword evidence="3" id="KW-0863">Zinc-finger</keyword>
<evidence type="ECO:0000256" key="4">
    <source>
        <dbReference type="ARBA" id="ARBA00022833"/>
    </source>
</evidence>
<keyword evidence="2" id="KW-0677">Repeat</keyword>
<feature type="region of interest" description="Disordered" evidence="5">
    <location>
        <begin position="292"/>
        <end position="489"/>
    </location>
</feature>
<keyword evidence="1" id="KW-0479">Metal-binding</keyword>
<dbReference type="SUPFAM" id="SSF57667">
    <property type="entry name" value="beta-beta-alpha zinc fingers"/>
    <property type="match status" value="3"/>
</dbReference>
<feature type="compositionally biased region" description="Basic and acidic residues" evidence="5">
    <location>
        <begin position="425"/>
        <end position="439"/>
    </location>
</feature>
<evidence type="ECO:0000256" key="3">
    <source>
        <dbReference type="ARBA" id="ARBA00022771"/>
    </source>
</evidence>
<dbReference type="InterPro" id="IPR036236">
    <property type="entry name" value="Znf_C2H2_sf"/>
</dbReference>
<dbReference type="Proteomes" id="UP001164746">
    <property type="component" value="Chromosome 11"/>
</dbReference>
<dbReference type="SMART" id="SM00355">
    <property type="entry name" value="ZnF_C2H2"/>
    <property type="match status" value="9"/>
</dbReference>
<accession>A0ABY7FA87</accession>
<gene>
    <name evidence="7" type="ORF">MAR_000916</name>
</gene>
<organism evidence="7 8">
    <name type="scientific">Mya arenaria</name>
    <name type="common">Soft-shell clam</name>
    <dbReference type="NCBI Taxonomy" id="6604"/>
    <lineage>
        <taxon>Eukaryota</taxon>
        <taxon>Metazoa</taxon>
        <taxon>Spiralia</taxon>
        <taxon>Lophotrochozoa</taxon>
        <taxon>Mollusca</taxon>
        <taxon>Bivalvia</taxon>
        <taxon>Autobranchia</taxon>
        <taxon>Heteroconchia</taxon>
        <taxon>Euheterodonta</taxon>
        <taxon>Imparidentia</taxon>
        <taxon>Neoheterodontei</taxon>
        <taxon>Myida</taxon>
        <taxon>Myoidea</taxon>
        <taxon>Myidae</taxon>
        <taxon>Mya</taxon>
    </lineage>
</organism>
<dbReference type="Gene3D" id="3.30.160.60">
    <property type="entry name" value="Classic Zinc Finger"/>
    <property type="match status" value="4"/>
</dbReference>
<feature type="domain" description="C2H2-type" evidence="6">
    <location>
        <begin position="580"/>
        <end position="601"/>
    </location>
</feature>
<dbReference type="PROSITE" id="PS00028">
    <property type="entry name" value="ZINC_FINGER_C2H2_1"/>
    <property type="match status" value="3"/>
</dbReference>
<keyword evidence="8" id="KW-1185">Reference proteome</keyword>
<evidence type="ECO:0000313" key="8">
    <source>
        <dbReference type="Proteomes" id="UP001164746"/>
    </source>
</evidence>
<feature type="domain" description="C2H2-type" evidence="6">
    <location>
        <begin position="640"/>
        <end position="661"/>
    </location>
</feature>
<dbReference type="Pfam" id="PF00096">
    <property type="entry name" value="zf-C2H2"/>
    <property type="match status" value="2"/>
</dbReference>
<dbReference type="PANTHER" id="PTHR24379">
    <property type="entry name" value="KRAB AND ZINC FINGER DOMAIN-CONTAINING"/>
    <property type="match status" value="1"/>
</dbReference>
<reference evidence="7" key="1">
    <citation type="submission" date="2022-11" db="EMBL/GenBank/DDBJ databases">
        <title>Centuries of genome instability and evolution in soft-shell clam transmissible cancer (bioRxiv).</title>
        <authorList>
            <person name="Hart S.F.M."/>
            <person name="Yonemitsu M.A."/>
            <person name="Giersch R.M."/>
            <person name="Beal B.F."/>
            <person name="Arriagada G."/>
            <person name="Davis B.W."/>
            <person name="Ostrander E.A."/>
            <person name="Goff S.P."/>
            <person name="Metzger M.J."/>
        </authorList>
    </citation>
    <scope>NUCLEOTIDE SEQUENCE</scope>
    <source>
        <strain evidence="7">MELC-2E11</strain>
        <tissue evidence="7">Siphon/mantle</tissue>
    </source>
</reference>
<evidence type="ECO:0000256" key="2">
    <source>
        <dbReference type="ARBA" id="ARBA00022737"/>
    </source>
</evidence>
<dbReference type="Pfam" id="PF13909">
    <property type="entry name" value="zf-H2C2_5"/>
    <property type="match status" value="1"/>
</dbReference>
<evidence type="ECO:0000256" key="1">
    <source>
        <dbReference type="ARBA" id="ARBA00022723"/>
    </source>
</evidence>
<dbReference type="EMBL" id="CP111022">
    <property type="protein sequence ID" value="WAR19078.1"/>
    <property type="molecule type" value="Genomic_DNA"/>
</dbReference>
<feature type="compositionally biased region" description="Basic and acidic residues" evidence="5">
    <location>
        <begin position="361"/>
        <end position="375"/>
    </location>
</feature>
<proteinExistence type="predicted"/>
<sequence length="824" mass="94391">MMDLEESDSLWKGPLDVQKCSIIHLGNQVSRWEIVKMQNALKTNEEVAKTLLDSFNRVAGEKNPTVGWKSNHTASIISRHPQHIPDIQTQLELHWNQVQSLNKSYSSCTIRGIPLFTPFKARFDQALQPNDAPSTFILIPFAPQPGTKVVDISNDRSTIENTGSDDSGACLSQIIDENIIVKTEPIDSFLSTDIKQDIDVNTCSDTKLDNAFESNKEPTELLSENQDLVETNDNLNDRGLYSDEVDPFETYLANKHKVKYFHDIDDDDDEQSRLSLRKSDRIRTVGFRPNYSALELPSSSEGEENDSGKEVDSIDEEKGTNADRKGEFDKGQINKKKTNNKSKEDQDYKPDDNDEDDEDGKDVICKEDPDVKAEDDTTEVSNGVDKNVKNTRTLKRKKNKDNDSDFDLSDMSNLEKYKKKKKPLKKEVLGNESGENVKDTRKKKKDNVTDFDLSDMPEPKKYKKERKPLKKEILGSKAGENVNGTRKRGNNAVMKKKRNLITLKKDISKLKETNKWITVDLDNQKGNFEMVECSSTAQKDRNTDVIEVLYSCLICKALKTDNRAEFQNHVENHVNGILKCTQCGCECRDPVALLKHERTVHNFYGQNKVKVCEVCGVGCMDNKSYRSHMAREHLQAAWTCQYCNEKFISLKQQRHHQREKHADKFTICQKCNRYLLGKGYNFEKHVRHCNGPDLKKQCEECGKTFHPGQLQRHITLVHHRLRRFQCKYCSYSGKKSTNLKHHLLIHEGLKPYTCKDCGQSFTQPYQLTSHMRTHTGEKPFKCDQCPYAAAWNVQLKDHKKAHDSDQAVTCTECGIVLKNKTFRC</sequence>
<dbReference type="PANTHER" id="PTHR24379:SF121">
    <property type="entry name" value="C2H2-TYPE DOMAIN-CONTAINING PROTEIN"/>
    <property type="match status" value="1"/>
</dbReference>